<protein>
    <recommendedName>
        <fullName evidence="3">Transposase</fullName>
    </recommendedName>
</protein>
<name>A0AAU8G2V7_9MICO</name>
<feature type="region of interest" description="Disordered" evidence="1">
    <location>
        <begin position="31"/>
        <end position="69"/>
    </location>
</feature>
<proteinExistence type="predicted"/>
<gene>
    <name evidence="2" type="ORF">ABRQ22_01910</name>
</gene>
<feature type="compositionally biased region" description="Basic and acidic residues" evidence="1">
    <location>
        <begin position="31"/>
        <end position="49"/>
    </location>
</feature>
<reference evidence="2" key="1">
    <citation type="submission" date="2024-06" db="EMBL/GenBank/DDBJ databases">
        <title>Complete genome sequence of the cellulolytic actinobacterium, Cellulosimicrobium ES-005.</title>
        <authorList>
            <person name="Matthews C.T."/>
            <person name="Underwood K.D."/>
            <person name="Ghanchi K.M."/>
            <person name="Fields S.D."/>
            <person name="Gardner S.G."/>
        </authorList>
    </citation>
    <scope>NUCLEOTIDE SEQUENCE</scope>
    <source>
        <strain evidence="2">ES-005</strain>
    </source>
</reference>
<organism evidence="2">
    <name type="scientific">Cellulosimicrobium sp. ES-005</name>
    <dbReference type="NCBI Taxonomy" id="3163031"/>
    <lineage>
        <taxon>Bacteria</taxon>
        <taxon>Bacillati</taxon>
        <taxon>Actinomycetota</taxon>
        <taxon>Actinomycetes</taxon>
        <taxon>Micrococcales</taxon>
        <taxon>Promicromonosporaceae</taxon>
        <taxon>Cellulosimicrobium</taxon>
    </lineage>
</organism>
<evidence type="ECO:0000256" key="1">
    <source>
        <dbReference type="SAM" id="MobiDB-lite"/>
    </source>
</evidence>
<sequence>MPVTIHKTSTYLYTIARDRTGVLVGLSRGKARELTTERDHDRARHEASNPRRHGGQVLVIADDGTATIE</sequence>
<accession>A0AAU8G2V7</accession>
<dbReference type="AlphaFoldDB" id="A0AAU8G2V7"/>
<evidence type="ECO:0000313" key="2">
    <source>
        <dbReference type="EMBL" id="XCH30473.1"/>
    </source>
</evidence>
<evidence type="ECO:0008006" key="3">
    <source>
        <dbReference type="Google" id="ProtNLM"/>
    </source>
</evidence>
<dbReference type="EMBL" id="CP159290">
    <property type="protein sequence ID" value="XCH30473.1"/>
    <property type="molecule type" value="Genomic_DNA"/>
</dbReference>
<dbReference type="RefSeq" id="WP_353708381.1">
    <property type="nucleotide sequence ID" value="NZ_CP159290.1"/>
</dbReference>